<gene>
    <name evidence="2" type="ORF">METZ01_LOCUS275162</name>
</gene>
<sequence>MTEEESKEIDAISWILANLPLVAIYEGLFLIVMGVIFYLFPEDKQSVTALIPAIIGAGLLVPGYLAHSNLDMKMHAMHVTAVFALIGTLGGAMGLPDLIAGDFGRATIARLILLILCGEYMFFSILSFRAARIKREQEAEK</sequence>
<dbReference type="AlphaFoldDB" id="A0A382KD72"/>
<feature type="transmembrane region" description="Helical" evidence="1">
    <location>
        <begin position="12"/>
        <end position="40"/>
    </location>
</feature>
<evidence type="ECO:0000313" key="2">
    <source>
        <dbReference type="EMBL" id="SVC22308.1"/>
    </source>
</evidence>
<feature type="transmembrane region" description="Helical" evidence="1">
    <location>
        <begin position="46"/>
        <end position="65"/>
    </location>
</feature>
<keyword evidence="1" id="KW-0812">Transmembrane</keyword>
<protein>
    <submittedName>
        <fullName evidence="2">Uncharacterized protein</fullName>
    </submittedName>
</protein>
<name>A0A382KD72_9ZZZZ</name>
<feature type="transmembrane region" description="Helical" evidence="1">
    <location>
        <begin position="77"/>
        <end position="95"/>
    </location>
</feature>
<reference evidence="2" key="1">
    <citation type="submission" date="2018-05" db="EMBL/GenBank/DDBJ databases">
        <authorList>
            <person name="Lanie J.A."/>
            <person name="Ng W.-L."/>
            <person name="Kazmierczak K.M."/>
            <person name="Andrzejewski T.M."/>
            <person name="Davidsen T.M."/>
            <person name="Wayne K.J."/>
            <person name="Tettelin H."/>
            <person name="Glass J.I."/>
            <person name="Rusch D."/>
            <person name="Podicherti R."/>
            <person name="Tsui H.-C.T."/>
            <person name="Winkler M.E."/>
        </authorList>
    </citation>
    <scope>NUCLEOTIDE SEQUENCE</scope>
</reference>
<proteinExistence type="predicted"/>
<evidence type="ECO:0000256" key="1">
    <source>
        <dbReference type="SAM" id="Phobius"/>
    </source>
</evidence>
<feature type="transmembrane region" description="Helical" evidence="1">
    <location>
        <begin position="107"/>
        <end position="128"/>
    </location>
</feature>
<keyword evidence="1" id="KW-0472">Membrane</keyword>
<organism evidence="2">
    <name type="scientific">marine metagenome</name>
    <dbReference type="NCBI Taxonomy" id="408172"/>
    <lineage>
        <taxon>unclassified sequences</taxon>
        <taxon>metagenomes</taxon>
        <taxon>ecological metagenomes</taxon>
    </lineage>
</organism>
<accession>A0A382KD72</accession>
<keyword evidence="1" id="KW-1133">Transmembrane helix</keyword>
<dbReference type="EMBL" id="UINC01079878">
    <property type="protein sequence ID" value="SVC22308.1"/>
    <property type="molecule type" value="Genomic_DNA"/>
</dbReference>